<dbReference type="Pfam" id="PF00777">
    <property type="entry name" value="Glyco_transf_29"/>
    <property type="match status" value="1"/>
</dbReference>
<keyword evidence="4" id="KW-0328">Glycosyltransferase</keyword>
<comment type="pathway">
    <text evidence="2">Protein modification; protein glycosylation.</text>
</comment>
<dbReference type="Proteomes" id="UP001187415">
    <property type="component" value="Unassembled WGS sequence"/>
</dbReference>
<comment type="catalytic activity">
    <reaction evidence="13">
        <text>a beta-D-galactosyl-(1-&gt;3)-N-acetyl-alpha-D-galactosaminyl derivative + CMP-N-acetyl-beta-neuraminate = a beta-D-galactosyl-(1-&gt;3)-[N-acetyl-alpha-neuraminyl-(2-&gt;6)]-N-acetyl-alpha-D-galactosaminyl derivative + CMP + H(+)</text>
        <dbReference type="Rhea" id="RHEA:11136"/>
        <dbReference type="ChEBI" id="CHEBI:15378"/>
        <dbReference type="ChEBI" id="CHEBI:57812"/>
        <dbReference type="ChEBI" id="CHEBI:60377"/>
        <dbReference type="ChEBI" id="CHEBI:133470"/>
        <dbReference type="ChEBI" id="CHEBI:140764"/>
        <dbReference type="EC" id="2.4.3.3"/>
    </reaction>
    <physiologicalReaction direction="left-to-right" evidence="13">
        <dbReference type="Rhea" id="RHEA:11137"/>
    </physiologicalReaction>
</comment>
<evidence type="ECO:0000256" key="16">
    <source>
        <dbReference type="ARBA" id="ARBA00052285"/>
    </source>
</evidence>
<keyword evidence="8" id="KW-1133">Transmembrane helix</keyword>
<dbReference type="InterPro" id="IPR038578">
    <property type="entry name" value="GT29-like_sf"/>
</dbReference>
<evidence type="ECO:0000313" key="18">
    <source>
        <dbReference type="Proteomes" id="UP001187415"/>
    </source>
</evidence>
<evidence type="ECO:0000256" key="13">
    <source>
        <dbReference type="ARBA" id="ARBA00036348"/>
    </source>
</evidence>
<protein>
    <recommendedName>
        <fullName evidence="14">alpha-N-acetylgalactosaminide alpha-2,6-sialyltransferase</fullName>
        <ecNumber evidence="14">2.4.3.3</ecNumber>
    </recommendedName>
</protein>
<dbReference type="Gene3D" id="3.90.1480.20">
    <property type="entry name" value="Glycosyl transferase family 29"/>
    <property type="match status" value="1"/>
</dbReference>
<dbReference type="AlphaFoldDB" id="A0AA88M9J5"/>
<dbReference type="EMBL" id="JAUPFM010000013">
    <property type="protein sequence ID" value="KAK2832919.1"/>
    <property type="molecule type" value="Genomic_DNA"/>
</dbReference>
<name>A0AA88M9J5_CHASR</name>
<dbReference type="FunFam" id="3.90.1480.20:FF:000015">
    <property type="entry name" value="Lactosylceramide alpha-2,3-sialyltransferase"/>
    <property type="match status" value="1"/>
</dbReference>
<sequence>MRPVSVRRAFLLLGTCCFITLTFFYALSHKPISNSEGGSIKPLSEDQVNWTVISAVREDDTNLQIEAPCSLRKAVRNDPLFRRSFRFSVPVLQWLGSFSRPAWDNLRNEAPPYGWKGLPIDAVKSTLSLLNSSRLFQRGLPDRCVRCAVVGNGGILRGSKRGKDIDSHDFVFRVNGAVIRGFEEDVGTKISFYGFTVNTMTHALRWYRKDGFTKVPQGPDIKYIFIPSDLRDYVMLEAALQGRTVPSGRDKGDKPWEYFGHKTPESFKILHPEFISYVTNSFLQSPLLSDNRVRHLYMPSTGALMLLTALHTCDQVSAYGFITTNYAAFSDHYYDSKSQPLKFYANHDLRMESRLWEALHLRKTDAAGSLRKVRNDSCQVLSASTSVDGKFPPSSLGKSEERHSPIQLEGTAGSWSPSYPTHGLTRLFRRGPLNCCRRGACDPVGSKRLLILTTSVPLPPVTSTVALQTANLPSDLGNNISPEINTVTTTH</sequence>
<comment type="catalytic activity">
    <reaction evidence="16">
        <text>a 3-O-[N-acetyl-alpha-D-galactosaminyl]-L-threonyl-[protein] + CMP-N-acetyl-beta-neuraminate = a 3-O-[N-acetyl-alpha-neuraminosyl-(2-&gt;6)-N-acetyl-alpha-D-galactosaminyl]-L-threonyl-[protein] + CMP + H(+)</text>
        <dbReference type="Rhea" id="RHEA:81643"/>
        <dbReference type="Rhea" id="RHEA-COMP:11689"/>
        <dbReference type="Rhea" id="RHEA-COMP:19720"/>
        <dbReference type="ChEBI" id="CHEBI:15378"/>
        <dbReference type="ChEBI" id="CHEBI:57812"/>
        <dbReference type="ChEBI" id="CHEBI:60377"/>
        <dbReference type="ChEBI" id="CHEBI:87075"/>
        <dbReference type="ChEBI" id="CHEBI:231970"/>
    </reaction>
    <physiologicalReaction direction="left-to-right" evidence="16">
        <dbReference type="Rhea" id="RHEA:81644"/>
    </physiologicalReaction>
</comment>
<comment type="subcellular location">
    <subcellularLocation>
        <location evidence="1">Golgi apparatus membrane</location>
        <topology evidence="1">Single-pass type II membrane protein</topology>
    </subcellularLocation>
</comment>
<keyword evidence="5" id="KW-0808">Transferase</keyword>
<keyword evidence="12" id="KW-0325">Glycoprotein</keyword>
<evidence type="ECO:0000256" key="1">
    <source>
        <dbReference type="ARBA" id="ARBA00004323"/>
    </source>
</evidence>
<keyword evidence="7" id="KW-0735">Signal-anchor</keyword>
<evidence type="ECO:0000256" key="14">
    <source>
        <dbReference type="ARBA" id="ARBA00039109"/>
    </source>
</evidence>
<dbReference type="GO" id="GO:0006493">
    <property type="term" value="P:protein O-linked glycosylation"/>
    <property type="evidence" value="ECO:0007669"/>
    <property type="project" value="TreeGrafter"/>
</dbReference>
<evidence type="ECO:0000256" key="4">
    <source>
        <dbReference type="ARBA" id="ARBA00022676"/>
    </source>
</evidence>
<evidence type="ECO:0000256" key="3">
    <source>
        <dbReference type="ARBA" id="ARBA00006003"/>
    </source>
</evidence>
<comment type="catalytic activity">
    <reaction evidence="15">
        <text>a 3-O-[N-acetyl-alpha-neuraminyl-(2-&gt;3)-beta-D-galactosyl-(1-&gt;3)-N-acetyl-alpha-D-galactosaminyl]-L-threonyl-[protein] + CMP-N-acetyl-beta-neuraminate = a 3-O-{alpha-Neu5Ac-(2-&gt;3)-beta-D-Gal-(1-&gt;3)-[alpha-Neu5Ac-(2-&gt;6)]-alpha-D-GalNAc}-L-threonyl-[protein] + CMP + H(+)</text>
        <dbReference type="Rhea" id="RHEA:81659"/>
        <dbReference type="Rhea" id="RHEA-COMP:14417"/>
        <dbReference type="Rhea" id="RHEA-COMP:16763"/>
        <dbReference type="ChEBI" id="CHEBI:15378"/>
        <dbReference type="ChEBI" id="CHEBI:57812"/>
        <dbReference type="ChEBI" id="CHEBI:60377"/>
        <dbReference type="ChEBI" id="CHEBI:139598"/>
        <dbReference type="ChEBI" id="CHEBI:156398"/>
    </reaction>
    <physiologicalReaction direction="left-to-right" evidence="15">
        <dbReference type="Rhea" id="RHEA:81660"/>
    </physiologicalReaction>
</comment>
<keyword evidence="6" id="KW-0812">Transmembrane</keyword>
<comment type="caution">
    <text evidence="17">The sequence shown here is derived from an EMBL/GenBank/DDBJ whole genome shotgun (WGS) entry which is preliminary data.</text>
</comment>
<comment type="similarity">
    <text evidence="3">Belongs to the glycosyltransferase 29 family.</text>
</comment>
<evidence type="ECO:0000256" key="10">
    <source>
        <dbReference type="ARBA" id="ARBA00023136"/>
    </source>
</evidence>
<keyword evidence="9" id="KW-0333">Golgi apparatus</keyword>
<keyword evidence="18" id="KW-1185">Reference proteome</keyword>
<evidence type="ECO:0000256" key="15">
    <source>
        <dbReference type="ARBA" id="ARBA00050664"/>
    </source>
</evidence>
<dbReference type="GO" id="GO:0001665">
    <property type="term" value="F:alpha-N-acetylgalactosaminide alpha-2,6-sialyltransferase activity"/>
    <property type="evidence" value="ECO:0007669"/>
    <property type="project" value="UniProtKB-EC"/>
</dbReference>
<evidence type="ECO:0000256" key="11">
    <source>
        <dbReference type="ARBA" id="ARBA00023157"/>
    </source>
</evidence>
<organism evidence="17 18">
    <name type="scientific">Channa striata</name>
    <name type="common">Snakehead murrel</name>
    <name type="synonym">Ophicephalus striatus</name>
    <dbReference type="NCBI Taxonomy" id="64152"/>
    <lineage>
        <taxon>Eukaryota</taxon>
        <taxon>Metazoa</taxon>
        <taxon>Chordata</taxon>
        <taxon>Craniata</taxon>
        <taxon>Vertebrata</taxon>
        <taxon>Euteleostomi</taxon>
        <taxon>Actinopterygii</taxon>
        <taxon>Neopterygii</taxon>
        <taxon>Teleostei</taxon>
        <taxon>Neoteleostei</taxon>
        <taxon>Acanthomorphata</taxon>
        <taxon>Anabantaria</taxon>
        <taxon>Anabantiformes</taxon>
        <taxon>Channoidei</taxon>
        <taxon>Channidae</taxon>
        <taxon>Channa</taxon>
    </lineage>
</organism>
<keyword evidence="10" id="KW-0472">Membrane</keyword>
<evidence type="ECO:0000256" key="2">
    <source>
        <dbReference type="ARBA" id="ARBA00004922"/>
    </source>
</evidence>
<proteinExistence type="inferred from homology"/>
<accession>A0AA88M9J5</accession>
<evidence type="ECO:0000313" key="17">
    <source>
        <dbReference type="EMBL" id="KAK2832919.1"/>
    </source>
</evidence>
<evidence type="ECO:0000256" key="8">
    <source>
        <dbReference type="ARBA" id="ARBA00022989"/>
    </source>
</evidence>
<dbReference type="EC" id="2.4.3.3" evidence="14"/>
<evidence type="ECO:0000256" key="6">
    <source>
        <dbReference type="ARBA" id="ARBA00022692"/>
    </source>
</evidence>
<evidence type="ECO:0000256" key="9">
    <source>
        <dbReference type="ARBA" id="ARBA00023034"/>
    </source>
</evidence>
<evidence type="ECO:0000256" key="7">
    <source>
        <dbReference type="ARBA" id="ARBA00022968"/>
    </source>
</evidence>
<dbReference type="GO" id="GO:0000139">
    <property type="term" value="C:Golgi membrane"/>
    <property type="evidence" value="ECO:0007669"/>
    <property type="project" value="UniProtKB-SubCell"/>
</dbReference>
<keyword evidence="11" id="KW-1015">Disulfide bond</keyword>
<dbReference type="PANTHER" id="PTHR45941">
    <property type="entry name" value="ALPHA-N-ACETYLGALACTOSAMINIDE ALPHA-2,6-SIALYLTRANSFERASE 2-LIKE-RELATED"/>
    <property type="match status" value="1"/>
</dbReference>
<reference evidence="17" key="1">
    <citation type="submission" date="2023-07" db="EMBL/GenBank/DDBJ databases">
        <title>Chromosome-level Genome Assembly of Striped Snakehead (Channa striata).</title>
        <authorList>
            <person name="Liu H."/>
        </authorList>
    </citation>
    <scope>NUCLEOTIDE SEQUENCE</scope>
    <source>
        <strain evidence="17">Gz</strain>
        <tissue evidence="17">Muscle</tissue>
    </source>
</reference>
<evidence type="ECO:0000256" key="5">
    <source>
        <dbReference type="ARBA" id="ARBA00022679"/>
    </source>
</evidence>
<evidence type="ECO:0000256" key="12">
    <source>
        <dbReference type="ARBA" id="ARBA00023180"/>
    </source>
</evidence>
<dbReference type="PANTHER" id="PTHR45941:SF5">
    <property type="entry name" value="ALPHA-N-ACETYLGALACTOSAMINIDE ALPHA-2,6-SIALYLTRANSFERASE 2"/>
    <property type="match status" value="1"/>
</dbReference>
<dbReference type="InterPro" id="IPR001675">
    <property type="entry name" value="Glyco_trans_29"/>
</dbReference>
<gene>
    <name evidence="17" type="ORF">Q5P01_016808</name>
</gene>